<dbReference type="EMBL" id="JACOON010000001">
    <property type="protein sequence ID" value="MBC5647301.1"/>
    <property type="molecule type" value="Genomic_DNA"/>
</dbReference>
<evidence type="ECO:0000259" key="4">
    <source>
        <dbReference type="Pfam" id="PF02894"/>
    </source>
</evidence>
<gene>
    <name evidence="5" type="ORF">H8S18_02990</name>
</gene>
<evidence type="ECO:0000256" key="1">
    <source>
        <dbReference type="ARBA" id="ARBA00010928"/>
    </source>
</evidence>
<dbReference type="PANTHER" id="PTHR42840">
    <property type="entry name" value="NAD(P)-BINDING ROSSMANN-FOLD SUPERFAMILY PROTEIN-RELATED"/>
    <property type="match status" value="1"/>
</dbReference>
<comment type="caution">
    <text evidence="5">The sequence shown here is derived from an EMBL/GenBank/DDBJ whole genome shotgun (WGS) entry which is preliminary data.</text>
</comment>
<reference evidence="5 6" key="1">
    <citation type="submission" date="2020-08" db="EMBL/GenBank/DDBJ databases">
        <title>Genome public.</title>
        <authorList>
            <person name="Liu C."/>
            <person name="Sun Q."/>
        </authorList>
    </citation>
    <scope>NUCLEOTIDE SEQUENCE [LARGE SCALE GENOMIC DNA]</scope>
    <source>
        <strain evidence="5 6">NSJ-35</strain>
    </source>
</reference>
<evidence type="ECO:0000313" key="6">
    <source>
        <dbReference type="Proteomes" id="UP000606889"/>
    </source>
</evidence>
<dbReference type="Gene3D" id="3.30.360.10">
    <property type="entry name" value="Dihydrodipicolinate Reductase, domain 2"/>
    <property type="match status" value="1"/>
</dbReference>
<sequence>MKNGRIGVCLIGAGRAGMIHANNFKNKVNGAYMAAVVDVVEDAAKAAAKELEITKYYTDYKEVLKDDEIDAVVVVSPTNLHKDIVIDCARAGKHIFCEKPMAMNSQECEEMEAAAKENNVKLQIGFMRRHDASFIQAKEVIDSGVIGDVVLIRSNTRGPSKPRPWMYDIKKSNGVLAELNSHDIDCVRWLAGSEMKSVYAIAGNYRNREVAEEYPDYYDSVVMTGVFENGIQYSIDGAAYVQYGYDAKVEVVGTKGVIHIGKENGSNYTVAAPQSGISTPYINSWMTLFKDAYLAEDIGFAECILNDTDPKVTGHDGKMAVKIVEIGNQSIAEKRIIEL</sequence>
<dbReference type="Proteomes" id="UP000606889">
    <property type="component" value="Unassembled WGS sequence"/>
</dbReference>
<dbReference type="InterPro" id="IPR004104">
    <property type="entry name" value="Gfo/Idh/MocA-like_OxRdtase_C"/>
</dbReference>
<keyword evidence="6" id="KW-1185">Reference proteome</keyword>
<accession>A0ABR7EDA6</accession>
<dbReference type="PANTHER" id="PTHR42840:SF3">
    <property type="entry name" value="BINDING ROSSMANN FOLD OXIDOREDUCTASE, PUTATIVE (AFU_ORTHOLOGUE AFUA_2G10240)-RELATED"/>
    <property type="match status" value="1"/>
</dbReference>
<dbReference type="SUPFAM" id="SSF51735">
    <property type="entry name" value="NAD(P)-binding Rossmann-fold domains"/>
    <property type="match status" value="1"/>
</dbReference>
<evidence type="ECO:0000313" key="5">
    <source>
        <dbReference type="EMBL" id="MBC5647301.1"/>
    </source>
</evidence>
<feature type="domain" description="Gfo/Idh/MocA-like oxidoreductase N-terminal" evidence="3">
    <location>
        <begin position="7"/>
        <end position="126"/>
    </location>
</feature>
<evidence type="ECO:0000256" key="2">
    <source>
        <dbReference type="ARBA" id="ARBA00023002"/>
    </source>
</evidence>
<protein>
    <submittedName>
        <fullName evidence="5">Gfo/Idh/MocA family oxidoreductase</fullName>
    </submittedName>
</protein>
<dbReference type="RefSeq" id="WP_186856808.1">
    <property type="nucleotide sequence ID" value="NZ_JACOON010000001.1"/>
</dbReference>
<comment type="similarity">
    <text evidence="1">Belongs to the Gfo/Idh/MocA family.</text>
</comment>
<dbReference type="Pfam" id="PF01408">
    <property type="entry name" value="GFO_IDH_MocA"/>
    <property type="match status" value="1"/>
</dbReference>
<organism evidence="5 6">
    <name type="scientific">Christensenella tenuis</name>
    <dbReference type="NCBI Taxonomy" id="2763033"/>
    <lineage>
        <taxon>Bacteria</taxon>
        <taxon>Bacillati</taxon>
        <taxon>Bacillota</taxon>
        <taxon>Clostridia</taxon>
        <taxon>Christensenellales</taxon>
        <taxon>Christensenellaceae</taxon>
        <taxon>Christensenella</taxon>
    </lineage>
</organism>
<dbReference type="Gene3D" id="3.40.50.720">
    <property type="entry name" value="NAD(P)-binding Rossmann-like Domain"/>
    <property type="match status" value="1"/>
</dbReference>
<name>A0ABR7EDA6_9FIRM</name>
<dbReference type="Pfam" id="PF02894">
    <property type="entry name" value="GFO_IDH_MocA_C"/>
    <property type="match status" value="1"/>
</dbReference>
<proteinExistence type="inferred from homology"/>
<feature type="domain" description="Gfo/Idh/MocA-like oxidoreductase C-terminal" evidence="4">
    <location>
        <begin position="138"/>
        <end position="339"/>
    </location>
</feature>
<evidence type="ECO:0000259" key="3">
    <source>
        <dbReference type="Pfam" id="PF01408"/>
    </source>
</evidence>
<keyword evidence="2" id="KW-0560">Oxidoreductase</keyword>
<dbReference type="InterPro" id="IPR000683">
    <property type="entry name" value="Gfo/Idh/MocA-like_OxRdtase_N"/>
</dbReference>
<dbReference type="SUPFAM" id="SSF55347">
    <property type="entry name" value="Glyceraldehyde-3-phosphate dehydrogenase-like, C-terminal domain"/>
    <property type="match status" value="1"/>
</dbReference>
<dbReference type="InterPro" id="IPR036291">
    <property type="entry name" value="NAD(P)-bd_dom_sf"/>
</dbReference>